<gene>
    <name evidence="1" type="ORF">FIV50_03040</name>
</gene>
<accession>A0A4Y5YUI1</accession>
<dbReference type="AlphaFoldDB" id="A0A4Y5YUI1"/>
<organism evidence="1 2">
    <name type="scientific">Microbacterium foliorum</name>
    <dbReference type="NCBI Taxonomy" id="104336"/>
    <lineage>
        <taxon>Bacteria</taxon>
        <taxon>Bacillati</taxon>
        <taxon>Actinomycetota</taxon>
        <taxon>Actinomycetes</taxon>
        <taxon>Micrococcales</taxon>
        <taxon>Microbacteriaceae</taxon>
        <taxon>Microbacterium</taxon>
    </lineage>
</organism>
<evidence type="ECO:0000313" key="1">
    <source>
        <dbReference type="EMBL" id="QDE36494.1"/>
    </source>
</evidence>
<dbReference type="InterPro" id="IPR036005">
    <property type="entry name" value="Creatinase/aminopeptidase-like"/>
</dbReference>
<reference evidence="1 2" key="1">
    <citation type="submission" date="2019-06" db="EMBL/GenBank/DDBJ databases">
        <title>Complete genome of Microbacterium foliorum M2.</title>
        <authorList>
            <person name="Cao G."/>
        </authorList>
    </citation>
    <scope>NUCLEOTIDE SEQUENCE [LARGE SCALE GENOMIC DNA]</scope>
    <source>
        <strain evidence="1 2">M2</strain>
    </source>
</reference>
<name>A0A4Y5YUI1_9MICO</name>
<dbReference type="Proteomes" id="UP000316125">
    <property type="component" value="Chromosome"/>
</dbReference>
<proteinExistence type="predicted"/>
<sequence>MMTSHEAVSWYLEGVRTHVSLAGPPVLAVRASSDGDTLFVADNEADRLIDEELLPTDAERIVRVPWWTPPAVAAAEDACSASAVGEAAVAGDLRAARARMLPAEISRYRSLGRDLACAVTDALASGVGPERSEWYVASVVAAGLISRGIDPLVVLVTGADRVSYRHPLPTAALLGERAMIVVCGRRHGLIANATRWIGVGIDDEPILGVERAFLDASVPGARLDAVFAAGCSAYQRFGFDPEEWRRHHQGGPTGYAGRDPRATASTLDPLVVNQAFAWNPSAPGVKVEDTMLRSAAGWEVLTVDERWPSVEYEGMRRPTTRGY</sequence>
<protein>
    <submittedName>
        <fullName evidence="1">M24 family metallopeptidase</fullName>
    </submittedName>
</protein>
<dbReference type="Gene3D" id="3.90.230.10">
    <property type="entry name" value="Creatinase/methionine aminopeptidase superfamily"/>
    <property type="match status" value="1"/>
</dbReference>
<dbReference type="SUPFAM" id="SSF55920">
    <property type="entry name" value="Creatinase/aminopeptidase"/>
    <property type="match status" value="1"/>
</dbReference>
<dbReference type="OrthoDB" id="4850044at2"/>
<evidence type="ECO:0000313" key="2">
    <source>
        <dbReference type="Proteomes" id="UP000316125"/>
    </source>
</evidence>
<dbReference type="EMBL" id="CP041040">
    <property type="protein sequence ID" value="QDE36494.1"/>
    <property type="molecule type" value="Genomic_DNA"/>
</dbReference>